<dbReference type="PANTHER" id="PTHR46038">
    <property type="entry name" value="EXPRESSED PROTEIN-RELATED"/>
    <property type="match status" value="1"/>
</dbReference>
<dbReference type="EMBL" id="JBDFQZ010000002">
    <property type="protein sequence ID" value="KAK9749138.1"/>
    <property type="molecule type" value="Genomic_DNA"/>
</dbReference>
<comment type="caution">
    <text evidence="2">The sequence shown here is derived from an EMBL/GenBank/DDBJ whole genome shotgun (WGS) entry which is preliminary data.</text>
</comment>
<organism evidence="2 3">
    <name type="scientific">Saponaria officinalis</name>
    <name type="common">Common soapwort</name>
    <name type="synonym">Lychnis saponaria</name>
    <dbReference type="NCBI Taxonomy" id="3572"/>
    <lineage>
        <taxon>Eukaryota</taxon>
        <taxon>Viridiplantae</taxon>
        <taxon>Streptophyta</taxon>
        <taxon>Embryophyta</taxon>
        <taxon>Tracheophyta</taxon>
        <taxon>Spermatophyta</taxon>
        <taxon>Magnoliopsida</taxon>
        <taxon>eudicotyledons</taxon>
        <taxon>Gunneridae</taxon>
        <taxon>Pentapetalae</taxon>
        <taxon>Caryophyllales</taxon>
        <taxon>Caryophyllaceae</taxon>
        <taxon>Caryophylleae</taxon>
        <taxon>Saponaria</taxon>
    </lineage>
</organism>
<dbReference type="PANTHER" id="PTHR46038:SF12">
    <property type="entry name" value="OS03G0731800 PROTEIN"/>
    <property type="match status" value="1"/>
</dbReference>
<keyword evidence="3" id="KW-1185">Reference proteome</keyword>
<dbReference type="Pfam" id="PF03407">
    <property type="entry name" value="Nucleotid_trans"/>
    <property type="match status" value="1"/>
</dbReference>
<dbReference type="Proteomes" id="UP001443914">
    <property type="component" value="Unassembled WGS sequence"/>
</dbReference>
<evidence type="ECO:0000259" key="1">
    <source>
        <dbReference type="Pfam" id="PF03407"/>
    </source>
</evidence>
<dbReference type="InterPro" id="IPR044821">
    <property type="entry name" value="At1g28695/At4g15970-like"/>
</dbReference>
<sequence length="260" mass="30370">MGNKTLIIAVVNNAYVEGEVVPNMLDLFLEGLWVGEGTRELVKHLMIVAVDQSAYDRCIFGGLHCYRLVTDDGLDFMGEQLAKTHGFISLMWRRTLFLLEVLERGYNFIFTDVDMIWLRNPFTILTTNTTQDLDIQFSLDSKNTTFTINRVNTGFYYVKSNNKTISLFKKWYDMKDMSRNRVKDQDILQLLTWQGVFTDLDINVRFLETELFSGFCHNNFDFRFVFTVHANCRLDIRVKVADLVQVLRDWNSFNVTRSNS</sequence>
<dbReference type="AlphaFoldDB" id="A0AAW1MSX6"/>
<protein>
    <recommendedName>
        <fullName evidence="1">Nucleotide-diphospho-sugar transferase domain-containing protein</fullName>
    </recommendedName>
</protein>
<accession>A0AAW1MSX6</accession>
<dbReference type="InterPro" id="IPR005069">
    <property type="entry name" value="Nucl-diP-sugar_transferase"/>
</dbReference>
<name>A0AAW1MSX6_SAPOF</name>
<feature type="domain" description="Nucleotide-diphospho-sugar transferase" evidence="1">
    <location>
        <begin position="41"/>
        <end position="243"/>
    </location>
</feature>
<reference evidence="2" key="1">
    <citation type="submission" date="2024-03" db="EMBL/GenBank/DDBJ databases">
        <title>WGS assembly of Saponaria officinalis var. Norfolk2.</title>
        <authorList>
            <person name="Jenkins J."/>
            <person name="Shu S."/>
            <person name="Grimwood J."/>
            <person name="Barry K."/>
            <person name="Goodstein D."/>
            <person name="Schmutz J."/>
            <person name="Leebens-Mack J."/>
            <person name="Osbourn A."/>
        </authorList>
    </citation>
    <scope>NUCLEOTIDE SEQUENCE [LARGE SCALE GENOMIC DNA]</scope>
    <source>
        <strain evidence="2">JIC</strain>
    </source>
</reference>
<evidence type="ECO:0000313" key="3">
    <source>
        <dbReference type="Proteomes" id="UP001443914"/>
    </source>
</evidence>
<evidence type="ECO:0000313" key="2">
    <source>
        <dbReference type="EMBL" id="KAK9749138.1"/>
    </source>
</evidence>
<gene>
    <name evidence="2" type="ORF">RND81_02G104800</name>
</gene>
<proteinExistence type="predicted"/>